<evidence type="ECO:0000256" key="3">
    <source>
        <dbReference type="ARBA" id="ARBA00015798"/>
    </source>
</evidence>
<dbReference type="GO" id="GO:0005965">
    <property type="term" value="C:protein farnesyltransferase complex"/>
    <property type="evidence" value="ECO:0007669"/>
    <property type="project" value="UniProtKB-UniRule"/>
</dbReference>
<evidence type="ECO:0000313" key="18">
    <source>
        <dbReference type="RefSeq" id="XP_018026784.1"/>
    </source>
</evidence>
<dbReference type="GO" id="GO:0008270">
    <property type="term" value="F:zinc ion binding"/>
    <property type="evidence" value="ECO:0007669"/>
    <property type="project" value="UniProtKB-UniRule"/>
</dbReference>
<gene>
    <name evidence="18" type="primary">LOC108682172</name>
</gene>
<dbReference type="RefSeq" id="XP_018026784.1">
    <property type="nucleotide sequence ID" value="XM_018171295.2"/>
</dbReference>
<dbReference type="PANTHER" id="PTHR11774:SF6">
    <property type="entry name" value="PROTEIN FARNESYLTRANSFERASE SUBUNIT BETA"/>
    <property type="match status" value="1"/>
</dbReference>
<dbReference type="Pfam" id="PF00432">
    <property type="entry name" value="Prenyltrans"/>
    <property type="match status" value="1"/>
</dbReference>
<dbReference type="GeneID" id="108682172"/>
<dbReference type="Proteomes" id="UP000694843">
    <property type="component" value="Unplaced"/>
</dbReference>
<accession>A0A8B7PKS3</accession>
<dbReference type="KEGG" id="hazt:108682172"/>
<keyword evidence="7 14" id="KW-0479">Metal-binding</keyword>
<evidence type="ECO:0000256" key="14">
    <source>
        <dbReference type="RuleBase" id="RU365056"/>
    </source>
</evidence>
<dbReference type="GO" id="GO:0004660">
    <property type="term" value="F:protein farnesyltransferase activity"/>
    <property type="evidence" value="ECO:0007669"/>
    <property type="project" value="UniProtKB-UniRule"/>
</dbReference>
<comment type="subunit">
    <text evidence="13">Heterodimer of FNTA and FNTB.</text>
</comment>
<proteinExistence type="inferred from homology"/>
<evidence type="ECO:0000256" key="12">
    <source>
        <dbReference type="ARBA" id="ARBA00055850"/>
    </source>
</evidence>
<evidence type="ECO:0000256" key="6">
    <source>
        <dbReference type="ARBA" id="ARBA00022679"/>
    </source>
</evidence>
<dbReference type="CTD" id="2342"/>
<comment type="function">
    <text evidence="12">Essential subunit of the farnesyltransferase complex. Catalyzes the transfer of a farnesyl moiety from farnesyl diphosphate to a cysteine at the fourth position from the C-terminus of several proteins having the C-terminal sequence Cys-aliphatic-aliphatic-X.</text>
</comment>
<reference evidence="18" key="1">
    <citation type="submission" date="2025-08" db="UniProtKB">
        <authorList>
            <consortium name="RefSeq"/>
        </authorList>
    </citation>
    <scope>IDENTIFICATION</scope>
    <source>
        <tissue evidence="18">Whole organism</tissue>
    </source>
</reference>
<comment type="subunit">
    <text evidence="14">Heterodimer of an alpha and a beta subunit.</text>
</comment>
<comment type="function">
    <text evidence="14">Catalyzes the transfer of a farnesyl moiety from farnesyl diphosphate to a cysteine at the fourth position from the C-terminus of several proteins. The beta subunit is responsible for peptide-binding.</text>
</comment>
<dbReference type="SUPFAM" id="SSF48239">
    <property type="entry name" value="Terpenoid cyclases/Protein prenyltransferases"/>
    <property type="match status" value="1"/>
</dbReference>
<name>A0A8B7PKS3_HYAAZ</name>
<keyword evidence="10" id="KW-0443">Lipid metabolism</keyword>
<evidence type="ECO:0000256" key="2">
    <source>
        <dbReference type="ARBA" id="ARBA00012702"/>
    </source>
</evidence>
<dbReference type="OrthoDB" id="10261146at2759"/>
<dbReference type="GO" id="GO:0006629">
    <property type="term" value="P:lipid metabolic process"/>
    <property type="evidence" value="ECO:0007669"/>
    <property type="project" value="UniProtKB-KW"/>
</dbReference>
<keyword evidence="17" id="KW-1185">Reference proteome</keyword>
<evidence type="ECO:0000256" key="11">
    <source>
        <dbReference type="ARBA" id="ARBA00050225"/>
    </source>
</evidence>
<dbReference type="EC" id="2.5.1.58" evidence="2 14"/>
<comment type="catalytic activity">
    <reaction evidence="11">
        <text>L-cysteinyl-[protein] + (2E,6E)-farnesyl diphosphate = S-(2E,6E)-farnesyl-L-cysteinyl-[protein] + diphosphate</text>
        <dbReference type="Rhea" id="RHEA:13345"/>
        <dbReference type="Rhea" id="RHEA-COMP:10131"/>
        <dbReference type="Rhea" id="RHEA-COMP:11535"/>
        <dbReference type="ChEBI" id="CHEBI:29950"/>
        <dbReference type="ChEBI" id="CHEBI:33019"/>
        <dbReference type="ChEBI" id="CHEBI:86019"/>
        <dbReference type="ChEBI" id="CHEBI:175763"/>
        <dbReference type="EC" id="2.5.1.58"/>
    </reaction>
</comment>
<keyword evidence="8" id="KW-0677">Repeat</keyword>
<dbReference type="OMA" id="WCIYWIL"/>
<dbReference type="InterPro" id="IPR008930">
    <property type="entry name" value="Terpenoid_cyclase/PrenylTrfase"/>
</dbReference>
<evidence type="ECO:0000313" key="17">
    <source>
        <dbReference type="Proteomes" id="UP000694843"/>
    </source>
</evidence>
<evidence type="ECO:0000256" key="1">
    <source>
        <dbReference type="ARBA" id="ARBA00010497"/>
    </source>
</evidence>
<evidence type="ECO:0000256" key="7">
    <source>
        <dbReference type="ARBA" id="ARBA00022723"/>
    </source>
</evidence>
<evidence type="ECO:0000256" key="13">
    <source>
        <dbReference type="ARBA" id="ARBA00064192"/>
    </source>
</evidence>
<keyword evidence="5 14" id="KW-0637">Prenyltransferase</keyword>
<sequence length="480" mass="52792">MDHFDQSSLWCCREDFSADKSQHHGVPTVTSKEQMKVEESISAYYQFIYNKKPFKTEDLKLERSRHVAYLRHGLKNLSKSFEFLDASRPWLVYWCLHALHLLEESLDLDEQQSVIDFLARCQCSDGGFGGGPGQLAHLAPTFAAVNALVTIGTPAAFAVINRQSLADFLARMVTAEGSFRMHEGGEVDIRGTYCAVSVARLCRLAIHPLMSRTASWIVHCQTYEGGFSGSPGLEAHGGYTFCGLAALALLDCQHLADNNRLLRWVASRQMRLSGGFQGRTNKLVDGCYSFWQGALFPLLHHTLTSRDNHADTDSCWLFHCEALQNYLLVCCQHPSGGLIDKPGKSPDFYHTCYTLSGLSIAQHFCYGNTSKLSVVGHDANEVAMTHPLYNVGMSAVHAAKSYFMQQPDVQPSVFSASPSSATHNANQVPSRVNGTNNCNDRMDASADAVTEASQRLHISFAQAAPSVTPNSGCSLRQGPD</sequence>
<evidence type="ECO:0000256" key="10">
    <source>
        <dbReference type="ARBA" id="ARBA00023098"/>
    </source>
</evidence>
<dbReference type="PANTHER" id="PTHR11774">
    <property type="entry name" value="GERANYLGERANYL TRANSFERASE TYPE BETA SUBUNIT"/>
    <property type="match status" value="1"/>
</dbReference>
<comment type="cofactor">
    <cofactor evidence="14">
        <name>Zn(2+)</name>
        <dbReference type="ChEBI" id="CHEBI:29105"/>
    </cofactor>
    <text evidence="14">Binds 1 zinc ion per subunit.</text>
</comment>
<dbReference type="InterPro" id="IPR026872">
    <property type="entry name" value="FTB"/>
</dbReference>
<evidence type="ECO:0000256" key="4">
    <source>
        <dbReference type="ARBA" id="ARBA00022553"/>
    </source>
</evidence>
<evidence type="ECO:0000256" key="8">
    <source>
        <dbReference type="ARBA" id="ARBA00022737"/>
    </source>
</evidence>
<evidence type="ECO:0000259" key="16">
    <source>
        <dbReference type="Pfam" id="PF00432"/>
    </source>
</evidence>
<evidence type="ECO:0000256" key="15">
    <source>
        <dbReference type="SAM" id="MobiDB-lite"/>
    </source>
</evidence>
<feature type="domain" description="Prenyltransferase alpha-alpha toroid" evidence="16">
    <location>
        <begin position="61"/>
        <end position="391"/>
    </location>
</feature>
<feature type="region of interest" description="Disordered" evidence="15">
    <location>
        <begin position="414"/>
        <end position="433"/>
    </location>
</feature>
<keyword evidence="4" id="KW-0597">Phosphoprotein</keyword>
<dbReference type="GO" id="GO:0097354">
    <property type="term" value="P:prenylation"/>
    <property type="evidence" value="ECO:0007669"/>
    <property type="project" value="UniProtKB-UniRule"/>
</dbReference>
<keyword evidence="9 14" id="KW-0862">Zinc</keyword>
<protein>
    <recommendedName>
        <fullName evidence="3 14">Protein farnesyltransferase subunit beta</fullName>
        <shortName evidence="14">FTase-beta</shortName>
        <ecNumber evidence="2 14">2.5.1.58</ecNumber>
    </recommendedName>
</protein>
<dbReference type="InterPro" id="IPR045089">
    <property type="entry name" value="PGGT1B-like"/>
</dbReference>
<dbReference type="CDD" id="cd02893">
    <property type="entry name" value="FTase"/>
    <property type="match status" value="1"/>
</dbReference>
<dbReference type="Gene3D" id="1.50.10.20">
    <property type="match status" value="1"/>
</dbReference>
<organism evidence="17 18">
    <name type="scientific">Hyalella azteca</name>
    <name type="common">Amphipod</name>
    <dbReference type="NCBI Taxonomy" id="294128"/>
    <lineage>
        <taxon>Eukaryota</taxon>
        <taxon>Metazoa</taxon>
        <taxon>Ecdysozoa</taxon>
        <taxon>Arthropoda</taxon>
        <taxon>Crustacea</taxon>
        <taxon>Multicrustacea</taxon>
        <taxon>Malacostraca</taxon>
        <taxon>Eumalacostraca</taxon>
        <taxon>Peracarida</taxon>
        <taxon>Amphipoda</taxon>
        <taxon>Senticaudata</taxon>
        <taxon>Talitrida</taxon>
        <taxon>Talitroidea</taxon>
        <taxon>Hyalellidae</taxon>
        <taxon>Hyalella</taxon>
    </lineage>
</organism>
<dbReference type="AlphaFoldDB" id="A0A8B7PKS3"/>
<evidence type="ECO:0000256" key="5">
    <source>
        <dbReference type="ARBA" id="ARBA00022602"/>
    </source>
</evidence>
<comment type="similarity">
    <text evidence="1 14">Belongs to the protein prenyltransferase subunit beta family.</text>
</comment>
<dbReference type="InterPro" id="IPR001330">
    <property type="entry name" value="Prenyltrans"/>
</dbReference>
<keyword evidence="6 14" id="KW-0808">Transferase</keyword>
<dbReference type="FunFam" id="1.50.10.20:FF:000007">
    <property type="entry name" value="Protein farnesyltransferase subunit beta"/>
    <property type="match status" value="1"/>
</dbReference>
<evidence type="ECO:0000256" key="9">
    <source>
        <dbReference type="ARBA" id="ARBA00022833"/>
    </source>
</evidence>